<feature type="transmembrane region" description="Helical" evidence="3">
    <location>
        <begin position="697"/>
        <end position="720"/>
    </location>
</feature>
<dbReference type="GO" id="GO:0016020">
    <property type="term" value="C:membrane"/>
    <property type="evidence" value="ECO:0007669"/>
    <property type="project" value="InterPro"/>
</dbReference>
<keyword evidence="1" id="KW-0378">Hydrolase</keyword>
<feature type="transmembrane region" description="Helical" evidence="3">
    <location>
        <begin position="20"/>
        <end position="39"/>
    </location>
</feature>
<evidence type="ECO:0000259" key="4">
    <source>
        <dbReference type="PROSITE" id="PS50885"/>
    </source>
</evidence>
<dbReference type="SMART" id="SM00331">
    <property type="entry name" value="PP2C_SIG"/>
    <property type="match status" value="1"/>
</dbReference>
<proteinExistence type="predicted"/>
<evidence type="ECO:0000313" key="5">
    <source>
        <dbReference type="EMBL" id="RCK79315.1"/>
    </source>
</evidence>
<comment type="caution">
    <text evidence="5">The sequence shown here is derived from an EMBL/GenBank/DDBJ whole genome shotgun (WGS) entry which is preliminary data.</text>
</comment>
<dbReference type="PROSITE" id="PS50885">
    <property type="entry name" value="HAMP"/>
    <property type="match status" value="1"/>
</dbReference>
<feature type="transmembrane region" description="Helical" evidence="3">
    <location>
        <begin position="354"/>
        <end position="373"/>
    </location>
</feature>
<dbReference type="InterPro" id="IPR001932">
    <property type="entry name" value="PPM-type_phosphatase-like_dom"/>
</dbReference>
<organism evidence="5 6">
    <name type="scientific">Candidatus Ozemobacter sibiricus</name>
    <dbReference type="NCBI Taxonomy" id="2268124"/>
    <lineage>
        <taxon>Bacteria</taxon>
        <taxon>Candidatus Ozemobacteria</taxon>
        <taxon>Candidatus Ozemobacterales</taxon>
        <taxon>Candidatus Ozemobacteraceae</taxon>
        <taxon>Candidatus Ozemobacter</taxon>
    </lineage>
</organism>
<name>A0A367ZMG0_9BACT</name>
<feature type="compositionally biased region" description="Polar residues" evidence="2">
    <location>
        <begin position="968"/>
        <end position="978"/>
    </location>
</feature>
<dbReference type="GO" id="GO:0007165">
    <property type="term" value="P:signal transduction"/>
    <property type="evidence" value="ECO:0007669"/>
    <property type="project" value="InterPro"/>
</dbReference>
<dbReference type="GO" id="GO:0016791">
    <property type="term" value="F:phosphatase activity"/>
    <property type="evidence" value="ECO:0007669"/>
    <property type="project" value="TreeGrafter"/>
</dbReference>
<keyword evidence="3" id="KW-1133">Transmembrane helix</keyword>
<evidence type="ECO:0000256" key="1">
    <source>
        <dbReference type="ARBA" id="ARBA00022801"/>
    </source>
</evidence>
<dbReference type="SUPFAM" id="SSF158472">
    <property type="entry name" value="HAMP domain-like"/>
    <property type="match status" value="1"/>
</dbReference>
<feature type="transmembrane region" description="Helical" evidence="3">
    <location>
        <begin position="385"/>
        <end position="408"/>
    </location>
</feature>
<dbReference type="Proteomes" id="UP000252355">
    <property type="component" value="Unassembled WGS sequence"/>
</dbReference>
<dbReference type="AlphaFoldDB" id="A0A367ZMG0"/>
<dbReference type="InterPro" id="IPR052016">
    <property type="entry name" value="Bact_Sigma-Reg"/>
</dbReference>
<feature type="region of interest" description="Disordered" evidence="2">
    <location>
        <begin position="958"/>
        <end position="978"/>
    </location>
</feature>
<protein>
    <submittedName>
        <fullName evidence="5">Serine phosphatase RsbU, regulator of sigma subunit</fullName>
    </submittedName>
</protein>
<reference evidence="5 6" key="1">
    <citation type="submission" date="2018-05" db="EMBL/GenBank/DDBJ databases">
        <title>A metagenomic window into the 2 km-deep terrestrial subsurface aquifer revealed taxonomically and functionally diverse microbial community comprising novel uncultured bacterial lineages.</title>
        <authorList>
            <person name="Kadnikov V.V."/>
            <person name="Mardanov A.V."/>
            <person name="Beletsky A.V."/>
            <person name="Banks D."/>
            <person name="Pimenov N.V."/>
            <person name="Frank Y.A."/>
            <person name="Karnachuk O.V."/>
            <person name="Ravin N.V."/>
        </authorList>
    </citation>
    <scope>NUCLEOTIDE SEQUENCE [LARGE SCALE GENOMIC DNA]</scope>
    <source>
        <strain evidence="5">BY5</strain>
    </source>
</reference>
<dbReference type="SUPFAM" id="SSF81606">
    <property type="entry name" value="PP2C-like"/>
    <property type="match status" value="1"/>
</dbReference>
<feature type="domain" description="HAMP" evidence="4">
    <location>
        <begin position="721"/>
        <end position="773"/>
    </location>
</feature>
<dbReference type="Pfam" id="PF00672">
    <property type="entry name" value="HAMP"/>
    <property type="match status" value="1"/>
</dbReference>
<dbReference type="Pfam" id="PF07228">
    <property type="entry name" value="SpoIIE"/>
    <property type="match status" value="1"/>
</dbReference>
<sequence>MNGRSPRLAAPALPLDLLRWLGVVAVFVALPLVLLVTGLERAIEEEFRPVLARRTADLEGWLDQFRHTPYPEMGLEHWLGALENRVDTVAGPWLPMLRQALGMGLPGLPGSTLFDLLEPDLVCEPLFLALCEVWLPDLQRTYPGAFEFVVFDHRRRLVERLSTPELIAGRQADWEAFWQRRFLWRERKAGALADEIERWRALLGPLVSDHPDQLFRLATGGRFQVGFHPRRQLLVLPYPRARRPLVGAFLSVTPDWAAIGPCLGVLAGFTHLEGGDWGLIDLRWPEHEWEKGFGRPPPGLATAVIALGRAERQALLVEDRWWAQRILTPHHRLLVTIPDPVAAWRRQERYRLRWIAVGLGLLMAGGCFPFLVGRPPRALSLRWKLVLLFLYAAGVPLALLASATGSLLQEQRAVRIRDRHDRQERRLAALDRHFLEFFAARSRGLRRGLAGPVPADWSIDHPGLRQHLLELHQQFRPDLCLVFDEQGRVRAVAQPGWESVNQSMVDGMRAAMAPLMARAIADENGQETDVAGTVKDQLVKSSAESLGIDMERVVAVMRRRLDRLSEQTLLSPAMGGCFRWRAADGRVRFLVMMAWMQAGQEPFYLREAIPACQRRFPDTVFQISPGTADQARLDDRFRWRTDPLSTGLLTQAAPLRLEFEEGGRVWLLTGIKGQFLRQTALFAISSDQEIVAAGRALIWRVGISGGIILGLVLTLGFLVARRLLLPLGDLGRGLAAVQARKFRTYLPVRSRDELGRMIETFNGMLESLEGLEVGRAIQEALFPARPLVAEGWSLFGATVPASRVGGDYFDYFPLPDGRWFLTIGDVSGHGVSAALVVGLAKGVVAHPDTPRAEPEQVLDLLNQVIQGTLARRKTMTCQVGVFDPRTGRLVLSNAGHCRPFLVGESGVEELVMGGRVIGFKTGKGQMFPVYERSLTAGEMVVFYSDGLVEAPVAGSAEAVGRDDAGQAESVTDQAGSTGEATREVVVGYSRLVTALSALRQAEAAATAGAIRAWLTELTGGAELPDDVTIMVLQGPAAGRAAQASGAAG</sequence>
<dbReference type="InterPro" id="IPR003660">
    <property type="entry name" value="HAMP_dom"/>
</dbReference>
<gene>
    <name evidence="5" type="ORF">OZSIB_0186</name>
</gene>
<dbReference type="SMART" id="SM00304">
    <property type="entry name" value="HAMP"/>
    <property type="match status" value="1"/>
</dbReference>
<dbReference type="CDD" id="cd06225">
    <property type="entry name" value="HAMP"/>
    <property type="match status" value="1"/>
</dbReference>
<keyword evidence="3" id="KW-0812">Transmembrane</keyword>
<evidence type="ECO:0000256" key="2">
    <source>
        <dbReference type="SAM" id="MobiDB-lite"/>
    </source>
</evidence>
<dbReference type="EMBL" id="QOQW01000014">
    <property type="protein sequence ID" value="RCK79315.1"/>
    <property type="molecule type" value="Genomic_DNA"/>
</dbReference>
<dbReference type="Gene3D" id="3.60.40.10">
    <property type="entry name" value="PPM-type phosphatase domain"/>
    <property type="match status" value="1"/>
</dbReference>
<dbReference type="Gene3D" id="6.10.340.10">
    <property type="match status" value="1"/>
</dbReference>
<dbReference type="InterPro" id="IPR036457">
    <property type="entry name" value="PPM-type-like_dom_sf"/>
</dbReference>
<keyword evidence="3" id="KW-0472">Membrane</keyword>
<accession>A0A367ZMG0</accession>
<dbReference type="PANTHER" id="PTHR43156:SF2">
    <property type="entry name" value="STAGE II SPORULATION PROTEIN E"/>
    <property type="match status" value="1"/>
</dbReference>
<dbReference type="PANTHER" id="PTHR43156">
    <property type="entry name" value="STAGE II SPORULATION PROTEIN E-RELATED"/>
    <property type="match status" value="1"/>
</dbReference>
<evidence type="ECO:0000313" key="6">
    <source>
        <dbReference type="Proteomes" id="UP000252355"/>
    </source>
</evidence>
<evidence type="ECO:0000256" key="3">
    <source>
        <dbReference type="SAM" id="Phobius"/>
    </source>
</evidence>